<evidence type="ECO:0000313" key="2">
    <source>
        <dbReference type="Proteomes" id="UP001590951"/>
    </source>
</evidence>
<protein>
    <submittedName>
        <fullName evidence="1">Uncharacterized protein</fullName>
    </submittedName>
</protein>
<comment type="caution">
    <text evidence="1">The sequence shown here is derived from an EMBL/GenBank/DDBJ whole genome shotgun (WGS) entry which is preliminary data.</text>
</comment>
<evidence type="ECO:0000313" key="1">
    <source>
        <dbReference type="EMBL" id="KAL2051573.1"/>
    </source>
</evidence>
<dbReference type="EMBL" id="JBHFEH010000034">
    <property type="protein sequence ID" value="KAL2051573.1"/>
    <property type="molecule type" value="Genomic_DNA"/>
</dbReference>
<keyword evidence="2" id="KW-1185">Reference proteome</keyword>
<proteinExistence type="predicted"/>
<dbReference type="Proteomes" id="UP001590951">
    <property type="component" value="Unassembled WGS sequence"/>
</dbReference>
<reference evidence="1 2" key="1">
    <citation type="submission" date="2024-09" db="EMBL/GenBank/DDBJ databases">
        <title>Rethinking Asexuality: The Enigmatic Case of Functional Sexual Genes in Lepraria (Stereocaulaceae).</title>
        <authorList>
            <person name="Doellman M."/>
            <person name="Sun Y."/>
            <person name="Barcenas-Pena A."/>
            <person name="Lumbsch H.T."/>
            <person name="Grewe F."/>
        </authorList>
    </citation>
    <scope>NUCLEOTIDE SEQUENCE [LARGE SCALE GENOMIC DNA]</scope>
    <source>
        <strain evidence="1 2">Grewe 0041</strain>
    </source>
</reference>
<organism evidence="1 2">
    <name type="scientific">Lepraria finkii</name>
    <dbReference type="NCBI Taxonomy" id="1340010"/>
    <lineage>
        <taxon>Eukaryota</taxon>
        <taxon>Fungi</taxon>
        <taxon>Dikarya</taxon>
        <taxon>Ascomycota</taxon>
        <taxon>Pezizomycotina</taxon>
        <taxon>Lecanoromycetes</taxon>
        <taxon>OSLEUM clade</taxon>
        <taxon>Lecanoromycetidae</taxon>
        <taxon>Lecanorales</taxon>
        <taxon>Lecanorineae</taxon>
        <taxon>Stereocaulaceae</taxon>
        <taxon>Lepraria</taxon>
    </lineage>
</organism>
<name>A0ABR4B2D7_9LECA</name>
<sequence>MLASRMTDRLVCCSPAATEQRRGFSELVAGASSLDSTPQQLYSSSVATDGDNASQRTRAQRQQNDLKCIAETTFRSMQFVSDKPLICRSPPKQISPNASPVHAANCQVSIISAVRIGTFLGFQRAIVSWSMHEACGHACNCLSRIYGQHSLAGLIKDDMLVGRNL</sequence>
<accession>A0ABR4B2D7</accession>
<gene>
    <name evidence="1" type="ORF">ABVK25_008235</name>
</gene>